<keyword evidence="2" id="KW-1185">Reference proteome</keyword>
<dbReference type="EMBL" id="CM043015">
    <property type="protein sequence ID" value="KAI4472003.1"/>
    <property type="molecule type" value="Genomic_DNA"/>
</dbReference>
<protein>
    <submittedName>
        <fullName evidence="1">Uncharacterized protein</fullName>
    </submittedName>
</protein>
<gene>
    <name evidence="1" type="ORF">MML48_1g12227</name>
</gene>
<name>A0ACB9TZ46_HOLOL</name>
<organism evidence="1 2">
    <name type="scientific">Holotrichia oblita</name>
    <name type="common">Chafer beetle</name>
    <dbReference type="NCBI Taxonomy" id="644536"/>
    <lineage>
        <taxon>Eukaryota</taxon>
        <taxon>Metazoa</taxon>
        <taxon>Ecdysozoa</taxon>
        <taxon>Arthropoda</taxon>
        <taxon>Hexapoda</taxon>
        <taxon>Insecta</taxon>
        <taxon>Pterygota</taxon>
        <taxon>Neoptera</taxon>
        <taxon>Endopterygota</taxon>
        <taxon>Coleoptera</taxon>
        <taxon>Polyphaga</taxon>
        <taxon>Scarabaeiformia</taxon>
        <taxon>Scarabaeidae</taxon>
        <taxon>Melolonthinae</taxon>
        <taxon>Holotrichia</taxon>
    </lineage>
</organism>
<sequence>MVFATLLGKAWVKSATVENGMSGFRATGIAPFNPDSIPDHAYLTIQMEQDAEATSHGSNSTVKNSSPPVTATVDIDPTPEKLKENVISPIPKTSAKAVAKTRGRQLAIILNSSERIKIQKHKTNAKKPARRRIQKKNVVKQKKPLTSSDSDSESPVLQESDTSVVEEWDENECAGCGENYFETSKKRGLDQMCELQSLAS</sequence>
<evidence type="ECO:0000313" key="2">
    <source>
        <dbReference type="Proteomes" id="UP001056778"/>
    </source>
</evidence>
<accession>A0ACB9TZ46</accession>
<comment type="caution">
    <text evidence="1">The sequence shown here is derived from an EMBL/GenBank/DDBJ whole genome shotgun (WGS) entry which is preliminary data.</text>
</comment>
<dbReference type="Proteomes" id="UP001056778">
    <property type="component" value="Chromosome 1"/>
</dbReference>
<evidence type="ECO:0000313" key="1">
    <source>
        <dbReference type="EMBL" id="KAI4472003.1"/>
    </source>
</evidence>
<reference evidence="1" key="1">
    <citation type="submission" date="2022-04" db="EMBL/GenBank/DDBJ databases">
        <title>Chromosome-scale genome assembly of Holotrichia oblita Faldermann.</title>
        <authorList>
            <person name="Rongchong L."/>
        </authorList>
    </citation>
    <scope>NUCLEOTIDE SEQUENCE</scope>
    <source>
        <strain evidence="1">81SQS9</strain>
    </source>
</reference>
<proteinExistence type="predicted"/>